<dbReference type="GO" id="GO:1990904">
    <property type="term" value="C:ribonucleoprotein complex"/>
    <property type="evidence" value="ECO:0007669"/>
    <property type="project" value="UniProtKB-KW"/>
</dbReference>
<dbReference type="GO" id="GO:0000049">
    <property type="term" value="F:tRNA binding"/>
    <property type="evidence" value="ECO:0007669"/>
    <property type="project" value="UniProtKB-UniRule"/>
</dbReference>
<evidence type="ECO:0000313" key="8">
    <source>
        <dbReference type="Proteomes" id="UP000075321"/>
    </source>
</evidence>
<gene>
    <name evidence="4" type="primary">rps10</name>
    <name evidence="7" type="ORF">HAPAU_03370</name>
</gene>
<dbReference type="OrthoDB" id="333791at2157"/>
<dbReference type="PATRIC" id="fig|1008153.3.peg.340"/>
<dbReference type="InterPro" id="IPR036838">
    <property type="entry name" value="Ribosomal_uS10_dom_sf"/>
</dbReference>
<dbReference type="InterPro" id="IPR001848">
    <property type="entry name" value="Ribosomal_uS10"/>
</dbReference>
<evidence type="ECO:0000256" key="5">
    <source>
        <dbReference type="SAM" id="MobiDB-lite"/>
    </source>
</evidence>
<protein>
    <recommendedName>
        <fullName evidence="4">Small ribosomal subunit protein uS10</fullName>
    </recommendedName>
</protein>
<dbReference type="SMART" id="SM01403">
    <property type="entry name" value="Ribosomal_S10"/>
    <property type="match status" value="1"/>
</dbReference>
<evidence type="ECO:0000256" key="3">
    <source>
        <dbReference type="ARBA" id="ARBA00023274"/>
    </source>
</evidence>
<dbReference type="SUPFAM" id="SSF54999">
    <property type="entry name" value="Ribosomal protein S10"/>
    <property type="match status" value="1"/>
</dbReference>
<dbReference type="EMBL" id="LTAZ01000001">
    <property type="protein sequence ID" value="KYH27669.1"/>
    <property type="molecule type" value="Genomic_DNA"/>
</dbReference>
<evidence type="ECO:0000259" key="6">
    <source>
        <dbReference type="SMART" id="SM01403"/>
    </source>
</evidence>
<keyword evidence="2 4" id="KW-0689">Ribosomal protein</keyword>
<comment type="function">
    <text evidence="4">Involved in the binding of tRNA to the ribosomes.</text>
</comment>
<reference evidence="7 8" key="1">
    <citation type="submission" date="2016-02" db="EMBL/GenBank/DDBJ databases">
        <title>Genome sequence of Halalkalicoccus paucihalophilus DSM 24557.</title>
        <authorList>
            <person name="Poehlein A."/>
            <person name="Daniel R."/>
        </authorList>
    </citation>
    <scope>NUCLEOTIDE SEQUENCE [LARGE SCALE GENOMIC DNA]</scope>
    <source>
        <strain evidence="7 8">DSM 24557</strain>
    </source>
</reference>
<dbReference type="Gene3D" id="3.30.70.600">
    <property type="entry name" value="Ribosomal protein S10 domain"/>
    <property type="match status" value="1"/>
</dbReference>
<comment type="similarity">
    <text evidence="1 4">Belongs to the universal ribosomal protein uS10 family.</text>
</comment>
<dbReference type="RefSeq" id="WP_066378723.1">
    <property type="nucleotide sequence ID" value="NZ_LTAZ01000001.1"/>
</dbReference>
<evidence type="ECO:0000256" key="2">
    <source>
        <dbReference type="ARBA" id="ARBA00022980"/>
    </source>
</evidence>
<dbReference type="GO" id="GO:0003735">
    <property type="term" value="F:structural constituent of ribosome"/>
    <property type="evidence" value="ECO:0007669"/>
    <property type="project" value="InterPro"/>
</dbReference>
<dbReference type="AlphaFoldDB" id="A0A151AJ28"/>
<evidence type="ECO:0000313" key="7">
    <source>
        <dbReference type="EMBL" id="KYH27669.1"/>
    </source>
</evidence>
<dbReference type="InterPro" id="IPR027486">
    <property type="entry name" value="Ribosomal_uS10_dom"/>
</dbReference>
<dbReference type="GO" id="GO:0005840">
    <property type="term" value="C:ribosome"/>
    <property type="evidence" value="ECO:0007669"/>
    <property type="project" value="UniProtKB-KW"/>
</dbReference>
<feature type="region of interest" description="Disordered" evidence="5">
    <location>
        <begin position="31"/>
        <end position="57"/>
    </location>
</feature>
<dbReference type="Pfam" id="PF00338">
    <property type="entry name" value="Ribosomal_S10"/>
    <property type="match status" value="1"/>
</dbReference>
<sequence length="108" mass="11973">MTFVTKLTLQSGDRTVLDRVVEEIATVVERKGAEMKGPHPSPPDTYRVPQHKRTTGGETFEPWSYTVYTRTIEIVGHDEVARGVMDRSLPAGVHLGVEVEQVRPLGSS</sequence>
<accession>A0A151AJ28</accession>
<comment type="caution">
    <text evidence="7">The sequence shown here is derived from an EMBL/GenBank/DDBJ whole genome shotgun (WGS) entry which is preliminary data.</text>
</comment>
<dbReference type="Proteomes" id="UP000075321">
    <property type="component" value="Unassembled WGS sequence"/>
</dbReference>
<evidence type="ECO:0000256" key="4">
    <source>
        <dbReference type="HAMAP-Rule" id="MF_00508"/>
    </source>
</evidence>
<comment type="subunit">
    <text evidence="4">Part of the 30S ribosomal subunit.</text>
</comment>
<dbReference type="HAMAP" id="MF_00508">
    <property type="entry name" value="Ribosomal_uS10"/>
    <property type="match status" value="1"/>
</dbReference>
<dbReference type="GO" id="GO:0006412">
    <property type="term" value="P:translation"/>
    <property type="evidence" value="ECO:0007669"/>
    <property type="project" value="UniProtKB-UniRule"/>
</dbReference>
<organism evidence="7 8">
    <name type="scientific">Halalkalicoccus paucihalophilus</name>
    <dbReference type="NCBI Taxonomy" id="1008153"/>
    <lineage>
        <taxon>Archaea</taxon>
        <taxon>Methanobacteriati</taxon>
        <taxon>Methanobacteriota</taxon>
        <taxon>Stenosarchaea group</taxon>
        <taxon>Halobacteria</taxon>
        <taxon>Halobacteriales</taxon>
        <taxon>Halococcaceae</taxon>
        <taxon>Halalkalicoccus</taxon>
    </lineage>
</organism>
<keyword evidence="8" id="KW-1185">Reference proteome</keyword>
<keyword evidence="3 4" id="KW-0687">Ribonucleoprotein</keyword>
<proteinExistence type="inferred from homology"/>
<feature type="domain" description="Small ribosomal subunit protein uS10" evidence="6">
    <location>
        <begin position="6"/>
        <end position="98"/>
    </location>
</feature>
<evidence type="ECO:0000256" key="1">
    <source>
        <dbReference type="ARBA" id="ARBA00007102"/>
    </source>
</evidence>
<name>A0A151AJ28_9EURY</name>